<dbReference type="GeneID" id="48306933"/>
<sequence>MDTNLHIRISKELKESFQQIAKENNTDPSSLVRDWIGSYVAEHRGTDEAVASELYLAGYRLQQALGGRAHVSKDFAKRLQEYSLTDQKEFTQQILTTYMDLDLTIPSCVTKIYKGYAYSQMFLLGLIGDKPKEME</sequence>
<evidence type="ECO:0000313" key="2">
    <source>
        <dbReference type="EMBL" id="OOC61239.1"/>
    </source>
</evidence>
<reference evidence="2 3" key="2">
    <citation type="submission" date="2016-12" db="EMBL/GenBank/DDBJ databases">
        <title>Genome sequencing and description of Paenibacillus sp. nov. from high altitude lake in the Indian Trans- Himalayas.</title>
        <authorList>
            <person name="Kiran S."/>
            <person name="Swarnkar M.K."/>
            <person name="Rana A."/>
            <person name="Tewari R."/>
            <person name="Gulati A."/>
        </authorList>
    </citation>
    <scope>NUCLEOTIDE SEQUENCE [LARGE SCALE GENOMIC DNA]</scope>
    <source>
        <strain evidence="2 3">IHBB 9951</strain>
    </source>
</reference>
<gene>
    <name evidence="2" type="ORF">BBD40_04645</name>
    <name evidence="1" type="ORF">BBD41_01715</name>
</gene>
<dbReference type="EMBL" id="CP016809">
    <property type="protein sequence ID" value="ANY71401.1"/>
    <property type="molecule type" value="Genomic_DNA"/>
</dbReference>
<evidence type="ECO:0000313" key="3">
    <source>
        <dbReference type="Proteomes" id="UP000189059"/>
    </source>
</evidence>
<accession>A0A1B2DUN1</accession>
<protein>
    <submittedName>
        <fullName evidence="1">Uncharacterized protein</fullName>
    </submittedName>
</protein>
<evidence type="ECO:0000313" key="1">
    <source>
        <dbReference type="EMBL" id="ANY71401.1"/>
    </source>
</evidence>
<dbReference type="Proteomes" id="UP000189059">
    <property type="component" value="Unassembled WGS sequence"/>
</dbReference>
<name>A0A1B2DUN1_9BACL</name>
<dbReference type="KEGG" id="pib:BBD41_01715"/>
<dbReference type="RefSeq" id="WP_077565822.1">
    <property type="nucleotide sequence ID" value="NZ_CP016809.1"/>
</dbReference>
<reference evidence="1" key="1">
    <citation type="submission" date="2016-08" db="EMBL/GenBank/DDBJ databases">
        <title>Complete Genome Seqeunce of Paenibacillus sp. nov. IHBB 9852 from high altitute lake of Indian trans-Himalayas.</title>
        <authorList>
            <person name="Kiran S."/>
            <person name="Swarnkar M.K."/>
            <person name="Rana A."/>
            <person name="Tewari R."/>
            <person name="Gulati A."/>
        </authorList>
    </citation>
    <scope>NUCLEOTIDE SEQUENCE [LARGE SCALE GENOMIC DNA]</scope>
    <source>
        <strain evidence="1">IHBB 9852</strain>
    </source>
</reference>
<proteinExistence type="predicted"/>
<keyword evidence="3" id="KW-1185">Reference proteome</keyword>
<dbReference type="EMBL" id="MRVI01000001">
    <property type="protein sequence ID" value="OOC61239.1"/>
    <property type="molecule type" value="Genomic_DNA"/>
</dbReference>
<organism evidence="1">
    <name type="scientific">Paenibacillus ihbetae</name>
    <dbReference type="NCBI Taxonomy" id="1870820"/>
    <lineage>
        <taxon>Bacteria</taxon>
        <taxon>Bacillati</taxon>
        <taxon>Bacillota</taxon>
        <taxon>Bacilli</taxon>
        <taxon>Bacillales</taxon>
        <taxon>Paenibacillaceae</taxon>
        <taxon>Paenibacillus</taxon>
    </lineage>
</organism>
<dbReference type="OrthoDB" id="2617303at2"/>
<dbReference type="AlphaFoldDB" id="A0A1B2DUN1"/>